<evidence type="ECO:0000256" key="1">
    <source>
        <dbReference type="SAM" id="Phobius"/>
    </source>
</evidence>
<keyword evidence="1" id="KW-0472">Membrane</keyword>
<comment type="caution">
    <text evidence="2">The sequence shown here is derived from an EMBL/GenBank/DDBJ whole genome shotgun (WGS) entry which is preliminary data.</text>
</comment>
<reference evidence="2 3" key="1">
    <citation type="journal article" date="2015" name="Genome Biol.">
        <title>Comparative genomics of Steinernema reveals deeply conserved gene regulatory networks.</title>
        <authorList>
            <person name="Dillman A.R."/>
            <person name="Macchietto M."/>
            <person name="Porter C.F."/>
            <person name="Rogers A."/>
            <person name="Williams B."/>
            <person name="Antoshechkin I."/>
            <person name="Lee M.M."/>
            <person name="Goodwin Z."/>
            <person name="Lu X."/>
            <person name="Lewis E.E."/>
            <person name="Goodrich-Blair H."/>
            <person name="Stock S.P."/>
            <person name="Adams B.J."/>
            <person name="Sternberg P.W."/>
            <person name="Mortazavi A."/>
        </authorList>
    </citation>
    <scope>NUCLEOTIDE SEQUENCE [LARGE SCALE GENOMIC DNA]</scope>
    <source>
        <strain evidence="2 3">ALL</strain>
    </source>
</reference>
<name>A0A4U5LQJ6_STECR</name>
<sequence length="200" mass="22210">MFWLWRGEIKKVANILEATTANSLFIMSAVCHCSTTTSMVSSTTASSRNNPPSSPLGSKLFLNRFQKHNSGADLHFAKSHLVMAACLEIDKQTNTLSGNRRKRHCRISGAGLLLAGNVILISSVHIIGFNHIPPELNHVCTEVDRLVNIMKSHLKPSNKDPNLICKPIWENNGVGWALQRSFAGTWQTRIPISRQEMIIV</sequence>
<organism evidence="2 3">
    <name type="scientific">Steinernema carpocapsae</name>
    <name type="common">Entomopathogenic nematode</name>
    <dbReference type="NCBI Taxonomy" id="34508"/>
    <lineage>
        <taxon>Eukaryota</taxon>
        <taxon>Metazoa</taxon>
        <taxon>Ecdysozoa</taxon>
        <taxon>Nematoda</taxon>
        <taxon>Chromadorea</taxon>
        <taxon>Rhabditida</taxon>
        <taxon>Tylenchina</taxon>
        <taxon>Panagrolaimomorpha</taxon>
        <taxon>Strongyloidoidea</taxon>
        <taxon>Steinernematidae</taxon>
        <taxon>Steinernema</taxon>
    </lineage>
</organism>
<dbReference type="Proteomes" id="UP000298663">
    <property type="component" value="Unassembled WGS sequence"/>
</dbReference>
<reference evidence="2 3" key="2">
    <citation type="journal article" date="2019" name="G3 (Bethesda)">
        <title>Hybrid Assembly of the Genome of the Entomopathogenic Nematode Steinernema carpocapsae Identifies the X-Chromosome.</title>
        <authorList>
            <person name="Serra L."/>
            <person name="Macchietto M."/>
            <person name="Macias-Munoz A."/>
            <person name="McGill C.J."/>
            <person name="Rodriguez I.M."/>
            <person name="Rodriguez B."/>
            <person name="Murad R."/>
            <person name="Mortazavi A."/>
        </authorList>
    </citation>
    <scope>NUCLEOTIDE SEQUENCE [LARGE SCALE GENOMIC DNA]</scope>
    <source>
        <strain evidence="2 3">ALL</strain>
    </source>
</reference>
<proteinExistence type="predicted"/>
<keyword evidence="1" id="KW-1133">Transmembrane helix</keyword>
<dbReference type="AlphaFoldDB" id="A0A4U5LQJ6"/>
<accession>A0A4U5LQJ6</accession>
<keyword evidence="3" id="KW-1185">Reference proteome</keyword>
<dbReference type="EMBL" id="AZBU02000013">
    <property type="protein sequence ID" value="TKR58226.1"/>
    <property type="molecule type" value="Genomic_DNA"/>
</dbReference>
<evidence type="ECO:0000313" key="3">
    <source>
        <dbReference type="Proteomes" id="UP000298663"/>
    </source>
</evidence>
<gene>
    <name evidence="2" type="ORF">L596_029701</name>
</gene>
<feature type="transmembrane region" description="Helical" evidence="1">
    <location>
        <begin position="110"/>
        <end position="129"/>
    </location>
</feature>
<keyword evidence="1" id="KW-0812">Transmembrane</keyword>
<protein>
    <submittedName>
        <fullName evidence="2">Uncharacterized protein</fullName>
    </submittedName>
</protein>
<evidence type="ECO:0000313" key="2">
    <source>
        <dbReference type="EMBL" id="TKR58226.1"/>
    </source>
</evidence>